<dbReference type="GO" id="GO:0022857">
    <property type="term" value="F:transmembrane transporter activity"/>
    <property type="evidence" value="ECO:0007669"/>
    <property type="project" value="InterPro"/>
</dbReference>
<dbReference type="Gene3D" id="1.20.1250.20">
    <property type="entry name" value="MFS general substrate transporter like domains"/>
    <property type="match status" value="1"/>
</dbReference>
<protein>
    <submittedName>
        <fullName evidence="8">Uncharacterized protein</fullName>
    </submittedName>
</protein>
<dbReference type="Proteomes" id="UP000887575">
    <property type="component" value="Unassembled WGS sequence"/>
</dbReference>
<dbReference type="InterPro" id="IPR011701">
    <property type="entry name" value="MFS"/>
</dbReference>
<feature type="transmembrane region" description="Helical" evidence="6">
    <location>
        <begin position="28"/>
        <end position="47"/>
    </location>
</feature>
<name>A0AAF3F2U2_9BILA</name>
<dbReference type="WBParaSite" id="MBELARI_LOCUS20146">
    <property type="protein sequence ID" value="MBELARI_LOCUS20146"/>
    <property type="gene ID" value="MBELARI_LOCUS20146"/>
</dbReference>
<dbReference type="InterPro" id="IPR052983">
    <property type="entry name" value="MFS_Riboflavin_Transporter"/>
</dbReference>
<comment type="subcellular location">
    <subcellularLocation>
        <location evidence="1">Membrane</location>
        <topology evidence="1">Multi-pass membrane protein</topology>
    </subcellularLocation>
</comment>
<dbReference type="SUPFAM" id="SSF103473">
    <property type="entry name" value="MFS general substrate transporter"/>
    <property type="match status" value="1"/>
</dbReference>
<organism evidence="7 8">
    <name type="scientific">Mesorhabditis belari</name>
    <dbReference type="NCBI Taxonomy" id="2138241"/>
    <lineage>
        <taxon>Eukaryota</taxon>
        <taxon>Metazoa</taxon>
        <taxon>Ecdysozoa</taxon>
        <taxon>Nematoda</taxon>
        <taxon>Chromadorea</taxon>
        <taxon>Rhabditida</taxon>
        <taxon>Rhabditina</taxon>
        <taxon>Rhabditomorpha</taxon>
        <taxon>Rhabditoidea</taxon>
        <taxon>Rhabditidae</taxon>
        <taxon>Mesorhabditinae</taxon>
        <taxon>Mesorhabditis</taxon>
    </lineage>
</organism>
<evidence type="ECO:0000313" key="7">
    <source>
        <dbReference type="Proteomes" id="UP000887575"/>
    </source>
</evidence>
<feature type="transmembrane region" description="Helical" evidence="6">
    <location>
        <begin position="90"/>
        <end position="111"/>
    </location>
</feature>
<sequence length="148" mass="16190">MCFSLGSVANAIARIGWGYLSDKTSFQLTIALACCSATILLLSMPLTQHLGKYAFLLWLVLLFICMAATHALFITAAVKCFGPKYKGPNYGLLILSTTLSGSVLSIASQYWLPEIGYSWAFIITACFPFCAFILTSTIQVTRHGHYIC</sequence>
<keyword evidence="3 6" id="KW-0812">Transmembrane</keyword>
<keyword evidence="5 6" id="KW-0472">Membrane</keyword>
<accession>A0AAF3F2U2</accession>
<evidence type="ECO:0000256" key="1">
    <source>
        <dbReference type="ARBA" id="ARBA00004141"/>
    </source>
</evidence>
<dbReference type="InterPro" id="IPR036259">
    <property type="entry name" value="MFS_trans_sf"/>
</dbReference>
<keyword evidence="4 6" id="KW-1133">Transmembrane helix</keyword>
<dbReference type="Pfam" id="PF07690">
    <property type="entry name" value="MFS_1"/>
    <property type="match status" value="1"/>
</dbReference>
<reference evidence="8" key="1">
    <citation type="submission" date="2024-02" db="UniProtKB">
        <authorList>
            <consortium name="WormBaseParasite"/>
        </authorList>
    </citation>
    <scope>IDENTIFICATION</scope>
</reference>
<evidence type="ECO:0000256" key="2">
    <source>
        <dbReference type="ARBA" id="ARBA00022448"/>
    </source>
</evidence>
<dbReference type="GO" id="GO:0016020">
    <property type="term" value="C:membrane"/>
    <property type="evidence" value="ECO:0007669"/>
    <property type="project" value="UniProtKB-SubCell"/>
</dbReference>
<evidence type="ECO:0000256" key="4">
    <source>
        <dbReference type="ARBA" id="ARBA00022989"/>
    </source>
</evidence>
<evidence type="ECO:0000256" key="5">
    <source>
        <dbReference type="ARBA" id="ARBA00023136"/>
    </source>
</evidence>
<feature type="transmembrane region" description="Helical" evidence="6">
    <location>
        <begin position="53"/>
        <end position="78"/>
    </location>
</feature>
<evidence type="ECO:0000256" key="3">
    <source>
        <dbReference type="ARBA" id="ARBA00022692"/>
    </source>
</evidence>
<feature type="transmembrane region" description="Helical" evidence="6">
    <location>
        <begin position="117"/>
        <end position="135"/>
    </location>
</feature>
<dbReference type="PANTHER" id="PTHR43385:SF1">
    <property type="entry name" value="RIBOFLAVIN TRANSPORTER RIBJ"/>
    <property type="match status" value="1"/>
</dbReference>
<evidence type="ECO:0000313" key="8">
    <source>
        <dbReference type="WBParaSite" id="MBELARI_LOCUS20146"/>
    </source>
</evidence>
<proteinExistence type="predicted"/>
<keyword evidence="2" id="KW-0813">Transport</keyword>
<dbReference type="AlphaFoldDB" id="A0AAF3F2U2"/>
<evidence type="ECO:0000256" key="6">
    <source>
        <dbReference type="SAM" id="Phobius"/>
    </source>
</evidence>
<dbReference type="PANTHER" id="PTHR43385">
    <property type="entry name" value="RIBOFLAVIN TRANSPORTER RIBJ"/>
    <property type="match status" value="1"/>
</dbReference>
<keyword evidence="7" id="KW-1185">Reference proteome</keyword>